<feature type="domain" description="DUF7924" evidence="2">
    <location>
        <begin position="340"/>
        <end position="508"/>
    </location>
</feature>
<reference evidence="3 4" key="1">
    <citation type="journal article" date="2016" name="Genome Biol. Evol.">
        <title>Divergent and convergent evolution of fungal pathogenicity.</title>
        <authorList>
            <person name="Shang Y."/>
            <person name="Xiao G."/>
            <person name="Zheng P."/>
            <person name="Cen K."/>
            <person name="Zhan S."/>
            <person name="Wang C."/>
        </authorList>
    </citation>
    <scope>NUCLEOTIDE SEQUENCE [LARGE SCALE GENOMIC DNA]</scope>
    <source>
        <strain evidence="3 4">RCEF 264</strain>
    </source>
</reference>
<dbReference type="OrthoDB" id="4869771at2759"/>
<evidence type="ECO:0000313" key="3">
    <source>
        <dbReference type="EMBL" id="OAA62644.1"/>
    </source>
</evidence>
<organism evidence="3 4">
    <name type="scientific">Niveomyces insectorum RCEF 264</name>
    <dbReference type="NCBI Taxonomy" id="1081102"/>
    <lineage>
        <taxon>Eukaryota</taxon>
        <taxon>Fungi</taxon>
        <taxon>Dikarya</taxon>
        <taxon>Ascomycota</taxon>
        <taxon>Pezizomycotina</taxon>
        <taxon>Sordariomycetes</taxon>
        <taxon>Hypocreomycetidae</taxon>
        <taxon>Hypocreales</taxon>
        <taxon>Cordycipitaceae</taxon>
        <taxon>Niveomyces</taxon>
    </lineage>
</organism>
<evidence type="ECO:0000313" key="4">
    <source>
        <dbReference type="Proteomes" id="UP000076874"/>
    </source>
</evidence>
<dbReference type="InterPro" id="IPR057684">
    <property type="entry name" value="DUF7924"/>
</dbReference>
<evidence type="ECO:0000259" key="2">
    <source>
        <dbReference type="Pfam" id="PF25545"/>
    </source>
</evidence>
<proteinExistence type="predicted"/>
<dbReference type="Proteomes" id="UP000076874">
    <property type="component" value="Unassembled WGS sequence"/>
</dbReference>
<dbReference type="STRING" id="1081102.A0A167VI49"/>
<feature type="compositionally biased region" description="Basic residues" evidence="1">
    <location>
        <begin position="1"/>
        <end position="12"/>
    </location>
</feature>
<feature type="region of interest" description="Disordered" evidence="1">
    <location>
        <begin position="1"/>
        <end position="20"/>
    </location>
</feature>
<sequence length="573" mass="62279">MSGHKISKARACRSREKSSKAWEKKLLEAAKDHQAESKNLASDAAPVPTAAKSQLDAVPSASSLLLAKTARLGRADATDGLGVDEEAEFVNEGIPPMQTTLQQPKPSKRPYAAFLADSTDTARPPAGSELSHASISILEWLESIGSGRVKRSRSNCCREHDCEGHPVSRRLARSAPATSSTRDADNFIVPPTPVSTGSRVIQAGTDAKTDADSVAPSDATGVTPNSAARSSSGKSLVEEPFYRDMNLAANNIYMQPHREQLPDHIQALLDHVRRPRTSPSPSASDDLRQDDELYQLQLGTGEPEVEEYCKTYIFPKPGPVDGLQRSNRQPMTRNSVPTTTPKLRVSTPVPDLLYGYSRYGAFSPQQQTQLIAMGTDVLATNQAQSLLYPFFVVEFKGDGGSMWVATNQCLGGAASCVHIAERLNRQLRRACTRGEIQAVDSVAFSVAMNGAEARLYVSWKHDDELAYYYMAHVQSFLLQDAEHYRAFRNVVRNIVDWGKDDRLNRIRASLDTLLGASRRRATEAAKSRSPPSEGSTTSSKKPASSSRRSSSSSTKATGSKKGKAAKVDAEEPC</sequence>
<name>A0A167VI49_9HYPO</name>
<dbReference type="PANTHER" id="PTHR42470">
    <property type="entry name" value="VAST DOMAIN-CONTAINING PROTEIN"/>
    <property type="match status" value="1"/>
</dbReference>
<feature type="compositionally biased region" description="Polar residues" evidence="1">
    <location>
        <begin position="324"/>
        <end position="341"/>
    </location>
</feature>
<keyword evidence="4" id="KW-1185">Reference proteome</keyword>
<feature type="region of interest" description="Disordered" evidence="1">
    <location>
        <begin position="519"/>
        <end position="573"/>
    </location>
</feature>
<comment type="caution">
    <text evidence="3">The sequence shown here is derived from an EMBL/GenBank/DDBJ whole genome shotgun (WGS) entry which is preliminary data.</text>
</comment>
<evidence type="ECO:0000256" key="1">
    <source>
        <dbReference type="SAM" id="MobiDB-lite"/>
    </source>
</evidence>
<feature type="region of interest" description="Disordered" evidence="1">
    <location>
        <begin position="30"/>
        <end position="54"/>
    </location>
</feature>
<gene>
    <name evidence="3" type="ORF">SPI_04184</name>
</gene>
<feature type="region of interest" description="Disordered" evidence="1">
    <location>
        <begin position="319"/>
        <end position="344"/>
    </location>
</feature>
<feature type="compositionally biased region" description="Polar residues" evidence="1">
    <location>
        <begin position="220"/>
        <end position="234"/>
    </location>
</feature>
<dbReference type="PANTHER" id="PTHR42470:SF1">
    <property type="entry name" value="VAST DOMAIN-CONTAINING PROTEIN"/>
    <property type="match status" value="1"/>
</dbReference>
<feature type="region of interest" description="Disordered" evidence="1">
    <location>
        <begin position="170"/>
        <end position="235"/>
    </location>
</feature>
<dbReference type="AlphaFoldDB" id="A0A167VI49"/>
<protein>
    <recommendedName>
        <fullName evidence="2">DUF7924 domain-containing protein</fullName>
    </recommendedName>
</protein>
<accession>A0A167VI49</accession>
<dbReference type="Pfam" id="PF25545">
    <property type="entry name" value="DUF7924"/>
    <property type="match status" value="1"/>
</dbReference>
<dbReference type="EMBL" id="AZHD01000006">
    <property type="protein sequence ID" value="OAA62644.1"/>
    <property type="molecule type" value="Genomic_DNA"/>
</dbReference>
<feature type="compositionally biased region" description="Low complexity" evidence="1">
    <location>
        <begin position="535"/>
        <end position="557"/>
    </location>
</feature>